<feature type="region of interest" description="Disordered" evidence="1">
    <location>
        <begin position="104"/>
        <end position="130"/>
    </location>
</feature>
<gene>
    <name evidence="3" type="ORF">L1F33_01410</name>
</gene>
<evidence type="ECO:0000313" key="4">
    <source>
        <dbReference type="Proteomes" id="UP001065265"/>
    </source>
</evidence>
<dbReference type="InterPro" id="IPR036291">
    <property type="entry name" value="NAD(P)-bd_dom_sf"/>
</dbReference>
<evidence type="ECO:0000313" key="3">
    <source>
        <dbReference type="EMBL" id="UVI39650.1"/>
    </source>
</evidence>
<evidence type="ECO:0000256" key="1">
    <source>
        <dbReference type="SAM" id="MobiDB-lite"/>
    </source>
</evidence>
<dbReference type="InterPro" id="IPR006096">
    <property type="entry name" value="Glu/Leu/Phe/Val/Trp_DH_C"/>
</dbReference>
<dbReference type="EMBL" id="CP092471">
    <property type="protein sequence ID" value="UVI39650.1"/>
    <property type="molecule type" value="Genomic_DNA"/>
</dbReference>
<reference evidence="3" key="1">
    <citation type="submission" date="2022-02" db="EMBL/GenBank/DDBJ databases">
        <title>Qipengyuania spongiae sp. nov., isolated from marine sponge.</title>
        <authorList>
            <person name="Li Z."/>
            <person name="Zhang M."/>
        </authorList>
    </citation>
    <scope>NUCLEOTIDE SEQUENCE</scope>
    <source>
        <strain evidence="3">PHS-Z21</strain>
    </source>
</reference>
<dbReference type="SUPFAM" id="SSF51735">
    <property type="entry name" value="NAD(P)-binding Rossmann-fold domains"/>
    <property type="match status" value="1"/>
</dbReference>
<dbReference type="PANTHER" id="PTHR42722">
    <property type="entry name" value="LEUCINE DEHYDROGENASE"/>
    <property type="match status" value="1"/>
</dbReference>
<accession>A0ABY5SZN7</accession>
<dbReference type="PANTHER" id="PTHR42722:SF1">
    <property type="entry name" value="VALINE DEHYDROGENASE"/>
    <property type="match status" value="1"/>
</dbReference>
<dbReference type="SMART" id="SM00839">
    <property type="entry name" value="ELFV_dehydrog"/>
    <property type="match status" value="1"/>
</dbReference>
<keyword evidence="4" id="KW-1185">Reference proteome</keyword>
<dbReference type="Proteomes" id="UP001065265">
    <property type="component" value="Chromosome"/>
</dbReference>
<feature type="domain" description="Glutamate/phenylalanine/leucine/valine/L-tryptophan dehydrogenase C-terminal" evidence="2">
    <location>
        <begin position="3"/>
        <end position="126"/>
    </location>
</feature>
<sequence>MELAAHRRLHRPLSDCTIAIQGVGHVGVALVQMLHQAGAQLLVSDVNAAAAARVANATGATVVSAAGILSAKADIFAPCALGGVIDALAAGKFRAKVLSGCAAPTADGRENPRHDPRQFGRTRPLGRQNH</sequence>
<protein>
    <recommendedName>
        <fullName evidence="2">Glutamate/phenylalanine/leucine/valine/L-tryptophan dehydrogenase C-terminal domain-containing protein</fullName>
    </recommendedName>
</protein>
<evidence type="ECO:0000259" key="2">
    <source>
        <dbReference type="SMART" id="SM00839"/>
    </source>
</evidence>
<dbReference type="Gene3D" id="3.40.50.720">
    <property type="entry name" value="NAD(P)-binding Rossmann-like Domain"/>
    <property type="match status" value="1"/>
</dbReference>
<name>A0ABY5SZN7_9SPHN</name>
<dbReference type="InterPro" id="IPR016211">
    <property type="entry name" value="Glu/Phe/Leu/Val/Trp_DH_bac/arc"/>
</dbReference>
<proteinExistence type="predicted"/>
<organism evidence="3 4">
    <name type="scientific">Qipengyuania spongiae</name>
    <dbReference type="NCBI Taxonomy" id="2909673"/>
    <lineage>
        <taxon>Bacteria</taxon>
        <taxon>Pseudomonadati</taxon>
        <taxon>Pseudomonadota</taxon>
        <taxon>Alphaproteobacteria</taxon>
        <taxon>Sphingomonadales</taxon>
        <taxon>Erythrobacteraceae</taxon>
        <taxon>Qipengyuania</taxon>
    </lineage>
</organism>
<feature type="compositionally biased region" description="Basic and acidic residues" evidence="1">
    <location>
        <begin position="107"/>
        <end position="118"/>
    </location>
</feature>
<dbReference type="RefSeq" id="WP_265559226.1">
    <property type="nucleotide sequence ID" value="NZ_CP092471.1"/>
</dbReference>